<dbReference type="OrthoDB" id="5861512at2759"/>
<feature type="compositionally biased region" description="Polar residues" evidence="1">
    <location>
        <begin position="1002"/>
        <end position="1015"/>
    </location>
</feature>
<organism evidence="2 3">
    <name type="scientific">Caenorhabditis bovis</name>
    <dbReference type="NCBI Taxonomy" id="2654633"/>
    <lineage>
        <taxon>Eukaryota</taxon>
        <taxon>Metazoa</taxon>
        <taxon>Ecdysozoa</taxon>
        <taxon>Nematoda</taxon>
        <taxon>Chromadorea</taxon>
        <taxon>Rhabditida</taxon>
        <taxon>Rhabditina</taxon>
        <taxon>Rhabditomorpha</taxon>
        <taxon>Rhabditoidea</taxon>
        <taxon>Rhabditidae</taxon>
        <taxon>Peloderinae</taxon>
        <taxon>Caenorhabditis</taxon>
    </lineage>
</organism>
<evidence type="ECO:0000313" key="3">
    <source>
        <dbReference type="Proteomes" id="UP000494206"/>
    </source>
</evidence>
<dbReference type="Proteomes" id="UP000494206">
    <property type="component" value="Unassembled WGS sequence"/>
</dbReference>
<dbReference type="AlphaFoldDB" id="A0A8S1F518"/>
<feature type="compositionally biased region" description="Basic and acidic residues" evidence="1">
    <location>
        <begin position="1068"/>
        <end position="1079"/>
    </location>
</feature>
<feature type="compositionally biased region" description="Basic and acidic residues" evidence="1">
    <location>
        <begin position="847"/>
        <end position="892"/>
    </location>
</feature>
<feature type="compositionally biased region" description="Low complexity" evidence="1">
    <location>
        <begin position="759"/>
        <end position="775"/>
    </location>
</feature>
<feature type="compositionally biased region" description="Polar residues" evidence="1">
    <location>
        <begin position="541"/>
        <end position="554"/>
    </location>
</feature>
<feature type="compositionally biased region" description="Low complexity" evidence="1">
    <location>
        <begin position="966"/>
        <end position="987"/>
    </location>
</feature>
<comment type="caution">
    <text evidence="2">The sequence shown here is derived from an EMBL/GenBank/DDBJ whole genome shotgun (WGS) entry which is preliminary data.</text>
</comment>
<keyword evidence="3" id="KW-1185">Reference proteome</keyword>
<reference evidence="2 3" key="1">
    <citation type="submission" date="2020-04" db="EMBL/GenBank/DDBJ databases">
        <authorList>
            <person name="Laetsch R D."/>
            <person name="Stevens L."/>
            <person name="Kumar S."/>
            <person name="Blaxter L. M."/>
        </authorList>
    </citation>
    <scope>NUCLEOTIDE SEQUENCE [LARGE SCALE GENOMIC DNA]</scope>
</reference>
<feature type="compositionally biased region" description="Basic and acidic residues" evidence="1">
    <location>
        <begin position="823"/>
        <end position="832"/>
    </location>
</feature>
<name>A0A8S1F518_9PELO</name>
<proteinExistence type="predicted"/>
<protein>
    <submittedName>
        <fullName evidence="2">Uncharacterized protein</fullName>
    </submittedName>
</protein>
<gene>
    <name evidence="2" type="ORF">CBOVIS_LOCUS8979</name>
</gene>
<feature type="compositionally biased region" description="Acidic residues" evidence="1">
    <location>
        <begin position="645"/>
        <end position="654"/>
    </location>
</feature>
<feature type="compositionally biased region" description="Polar residues" evidence="1">
    <location>
        <begin position="674"/>
        <end position="703"/>
    </location>
</feature>
<evidence type="ECO:0000256" key="1">
    <source>
        <dbReference type="SAM" id="MobiDB-lite"/>
    </source>
</evidence>
<feature type="compositionally biased region" description="Polar residues" evidence="1">
    <location>
        <begin position="803"/>
        <end position="820"/>
    </location>
</feature>
<dbReference type="EMBL" id="CADEPM010000006">
    <property type="protein sequence ID" value="CAB3406985.1"/>
    <property type="molecule type" value="Genomic_DNA"/>
</dbReference>
<evidence type="ECO:0000313" key="2">
    <source>
        <dbReference type="EMBL" id="CAB3406985.1"/>
    </source>
</evidence>
<accession>A0A8S1F518</accession>
<feature type="region of interest" description="Disordered" evidence="1">
    <location>
        <begin position="1029"/>
        <end position="1094"/>
    </location>
</feature>
<feature type="region of interest" description="Disordered" evidence="1">
    <location>
        <begin position="531"/>
        <end position="1015"/>
    </location>
</feature>
<feature type="compositionally biased region" description="Polar residues" evidence="1">
    <location>
        <begin position="776"/>
        <end position="787"/>
    </location>
</feature>
<sequence>MLLGLHGKDLDKQFAEIFLRKELDSMLKEGSMCDIAVHPEGFLLRNKDVTIEIGYQNAEVTSCKISYWDEPLFDVDEALTMLKNGEFAQLRNSVFGILSLLPINVTQNDRNICKDALHVMEQVLVREACDSTFTAINTAKYGFFCPRTPLRPGRLYYVAEPMYFRSPGRAERTHANDKDLDILPYIEISFIHNDTPCPMPISEKNGEWQEFVEARACVRLKFSGTILISHTVLRRLEKLIAKSPLVRHYTNTYRYMSGKDKSSEGLTMMTKFPKEIVQHVYEIEPESLTTENDPVIVEMYIKDLKDLEKVITLLRSEWMHNSFYESMLAACVGNEKVSSTEEPFYMRTFLSRKCFEFTFQSVIGVVTVEIGEVSDGKWKVETRNPMNGALLAGELDERMTDTIMKQDDASMRGGVLLFLAEVDENVKNAVANAAAERAKRIEKKNVYSDLEKMRKMTELEESSRTQMHHHQLMNPLMRQNHMSTLETARMQMKQSMSAATAVALASQTPTTPSMFASPMGHPMNTARDNFFDFSDVGSPAGSMSPSPFSQTSRGGKTPQPRKPRARKTGETVGMSPNEANPAPGRGRGRKPRGAATAGSRKASDFMIEPSRPNFQRSFSELAASPGSTTPRTFESPLAQVINNYNDEDSDDECDPPPPPKLMPPLKMSMPPQASPKSLQSPNNHQTITPSPLSVPQRQNSWNTPPDIKPDVSLLNKMLRDSPATVDNKRKSIDLEATISKIKNQQQQQQHTYLHHHQQHNQPPQQHHPGHNSQNNTSPVTVRKSSLLNDIFDDGLSPTDRKPSISTLQAAISRQSSSNSVDVKANDLEDIKPPKMPRGARNSPNVDTKSKTEKERKKKESKEKQPKPEKEPKKRKIEALKKEKEPKEKKTKASDIPINILPTLSLKNFKIPKKEANDDQQESLPPASSVSRRDPPMYPGGGPAFNNKDSDYHSFGAFPKPLKKKTSSVSLSSSTPSYSTSTSSSSSSRSRKTQPIPPPLPRSASSAYPSGRSGYSASYYNQQKTVASYAQGVPPGMGPPAAGPHSHSYSSGQWVRPPAHRDSHHHSSSSRDRAELKNDDNGPDSPEETLRIADE</sequence>